<reference evidence="5" key="1">
    <citation type="submission" date="2016-11" db="EMBL/GenBank/DDBJ databases">
        <authorList>
            <person name="Varghese N."/>
            <person name="Submissions S."/>
        </authorList>
    </citation>
    <scope>NUCLEOTIDE SEQUENCE [LARGE SCALE GENOMIC DNA]</scope>
    <source>
        <strain evidence="5">DSM 10124</strain>
    </source>
</reference>
<keyword evidence="5" id="KW-1185">Reference proteome</keyword>
<evidence type="ECO:0000313" key="5">
    <source>
        <dbReference type="Proteomes" id="UP000184423"/>
    </source>
</evidence>
<dbReference type="Proteomes" id="UP000184423">
    <property type="component" value="Unassembled WGS sequence"/>
</dbReference>
<dbReference type="GO" id="GO:0005886">
    <property type="term" value="C:plasma membrane"/>
    <property type="evidence" value="ECO:0007669"/>
    <property type="project" value="UniProtKB-SubCell"/>
</dbReference>
<feature type="active site" evidence="2">
    <location>
        <position position="178"/>
    </location>
</feature>
<feature type="transmembrane region" description="Helical" evidence="3">
    <location>
        <begin position="34"/>
        <end position="52"/>
    </location>
</feature>
<comment type="function">
    <text evidence="1">Probable aspartic protease that is responsible for the proteolytic cleavage of the RNA polymerase sigma E factor (SigE/spoIIGB) to yield the active peptide in the mother cell during sporulation. Responds to a signal from the forespore that is triggered by the extracellular signal protein SpoIIR.</text>
</comment>
<feature type="transmembrane region" description="Helical" evidence="3">
    <location>
        <begin position="130"/>
        <end position="149"/>
    </location>
</feature>
<dbReference type="NCBIfam" id="TIGR02854">
    <property type="entry name" value="spore_II_GA"/>
    <property type="match status" value="1"/>
</dbReference>
<gene>
    <name evidence="4" type="ORF">SAMN02746091_00633</name>
</gene>
<evidence type="ECO:0000256" key="2">
    <source>
        <dbReference type="PIRSR" id="PIRSR018571-1"/>
    </source>
</evidence>
<feature type="transmembrane region" description="Helical" evidence="3">
    <location>
        <begin position="6"/>
        <end position="22"/>
    </location>
</feature>
<keyword evidence="3" id="KW-1133">Transmembrane helix</keyword>
<dbReference type="EC" id="3.4.23.-" evidence="1"/>
<dbReference type="PIRSF" id="PIRSF018571">
    <property type="entry name" value="SpoIIGA"/>
    <property type="match status" value="1"/>
</dbReference>
<keyword evidence="1 3" id="KW-0472">Membrane</keyword>
<dbReference type="GO" id="GO:0004190">
    <property type="term" value="F:aspartic-type endopeptidase activity"/>
    <property type="evidence" value="ECO:0007669"/>
    <property type="project" value="UniProtKB-KW"/>
</dbReference>
<protein>
    <recommendedName>
        <fullName evidence="1">Sporulation sigma-E factor-processing peptidase</fullName>
        <ecNumber evidence="1">3.4.23.-</ecNumber>
    </recommendedName>
    <alternativeName>
        <fullName evidence="1">Membrane-associated aspartic protease</fullName>
    </alternativeName>
    <alternativeName>
        <fullName evidence="1">Stage II sporulation protein GA</fullName>
    </alternativeName>
</protein>
<sequence>MQVIYLDVLLAENVLLNFLLLYTVNRFCRLNRKIYNILLSSVIGALYVFIVFFPSLSIFYSSIMKICMSILMIIIAFWPRSLKAFIKQLLLFYGVSFFIGGAILSIFYLSNGDFSSVNGVMVLNKMSSKYLLLGVAVSIFIVKIVFDVVDRHYYLKSKTVELSIVNEDKQIRVTALLDTGNCLKDPLSGCPIVIADLNYISGILPNEIIEILKDEKQITQIEDYEINKRLRVIPYTTIGVQNGILIGFRVDYIYVFTKDKIGIIKNPIIALSKEHLSKKEDYQAIAYPDIISWEVK</sequence>
<keyword evidence="1" id="KW-1003">Cell membrane</keyword>
<proteinExistence type="inferred from homology"/>
<keyword evidence="1" id="KW-0064">Aspartyl protease</keyword>
<evidence type="ECO:0000313" key="4">
    <source>
        <dbReference type="EMBL" id="SHE55075.1"/>
    </source>
</evidence>
<dbReference type="Pfam" id="PF03419">
    <property type="entry name" value="Peptidase_U4"/>
    <property type="match status" value="1"/>
</dbReference>
<keyword evidence="1" id="KW-0749">Sporulation</keyword>
<dbReference type="EMBL" id="FQVG01000007">
    <property type="protein sequence ID" value="SHE55075.1"/>
    <property type="molecule type" value="Genomic_DNA"/>
</dbReference>
<feature type="transmembrane region" description="Helical" evidence="3">
    <location>
        <begin position="90"/>
        <end position="110"/>
    </location>
</feature>
<keyword evidence="1" id="KW-0645">Protease</keyword>
<organism evidence="4 5">
    <name type="scientific">Caloramator proteoclasticus DSM 10124</name>
    <dbReference type="NCBI Taxonomy" id="1121262"/>
    <lineage>
        <taxon>Bacteria</taxon>
        <taxon>Bacillati</taxon>
        <taxon>Bacillota</taxon>
        <taxon>Clostridia</taxon>
        <taxon>Eubacteriales</taxon>
        <taxon>Clostridiaceae</taxon>
        <taxon>Caloramator</taxon>
    </lineage>
</organism>
<dbReference type="AlphaFoldDB" id="A0A1M4UE88"/>
<keyword evidence="3" id="KW-0812">Transmembrane</keyword>
<name>A0A1M4UE88_9CLOT</name>
<keyword evidence="1" id="KW-0378">Hydrolase</keyword>
<dbReference type="RefSeq" id="WP_027307372.1">
    <property type="nucleotide sequence ID" value="NZ_FQVG01000007.1"/>
</dbReference>
<feature type="transmembrane region" description="Helical" evidence="3">
    <location>
        <begin position="58"/>
        <end position="78"/>
    </location>
</feature>
<dbReference type="GO" id="GO:0030435">
    <property type="term" value="P:sporulation resulting in formation of a cellular spore"/>
    <property type="evidence" value="ECO:0007669"/>
    <property type="project" value="UniProtKB-KW"/>
</dbReference>
<dbReference type="GO" id="GO:0006508">
    <property type="term" value="P:proteolysis"/>
    <property type="evidence" value="ECO:0007669"/>
    <property type="project" value="UniProtKB-KW"/>
</dbReference>
<comment type="subcellular location">
    <subcellularLocation>
        <location evidence="1">Cell membrane</location>
    </subcellularLocation>
</comment>
<comment type="similarity">
    <text evidence="1">Belongs to the peptidase U4 family.</text>
</comment>
<dbReference type="GO" id="GO:0030436">
    <property type="term" value="P:asexual sporulation"/>
    <property type="evidence" value="ECO:0007669"/>
    <property type="project" value="InterPro"/>
</dbReference>
<accession>A0A1M4UE88</accession>
<evidence type="ECO:0000256" key="3">
    <source>
        <dbReference type="SAM" id="Phobius"/>
    </source>
</evidence>
<dbReference type="InterPro" id="IPR005081">
    <property type="entry name" value="SpoIIGA"/>
</dbReference>
<evidence type="ECO:0000256" key="1">
    <source>
        <dbReference type="PIRNR" id="PIRNR018571"/>
    </source>
</evidence>